<sequence length="135" mass="15184">MAVQLTRDDALGCTDTDSRERHSGRPALTLYARRGLRSLGAQNKIGRFFMNSSWKLPVLRLEGDLFFNHRIINKTFRIQVTHECLADIFGSDGSLTGDNRALQVNLQRIVATATRKMMTGMNSPLTVLRSDFEIA</sequence>
<feature type="region of interest" description="Disordered" evidence="1">
    <location>
        <begin position="1"/>
        <end position="24"/>
    </location>
</feature>
<reference evidence="2" key="1">
    <citation type="submission" date="2016-01" db="EMBL/GenBank/DDBJ databases">
        <authorList>
            <person name="Peeters C."/>
        </authorList>
    </citation>
    <scope>NUCLEOTIDE SEQUENCE [LARGE SCALE GENOMIC DNA]</scope>
    <source>
        <strain evidence="2">LMG 29317</strain>
    </source>
</reference>
<proteinExistence type="predicted"/>
<protein>
    <submittedName>
        <fullName evidence="2">Uncharacterized protein</fullName>
    </submittedName>
</protein>
<organism evidence="2 3">
    <name type="scientific">Caballeronia arvi</name>
    <dbReference type="NCBI Taxonomy" id="1777135"/>
    <lineage>
        <taxon>Bacteria</taxon>
        <taxon>Pseudomonadati</taxon>
        <taxon>Pseudomonadota</taxon>
        <taxon>Betaproteobacteria</taxon>
        <taxon>Burkholderiales</taxon>
        <taxon>Burkholderiaceae</taxon>
        <taxon>Caballeronia</taxon>
    </lineage>
</organism>
<feature type="compositionally biased region" description="Basic and acidic residues" evidence="1">
    <location>
        <begin position="1"/>
        <end position="23"/>
    </location>
</feature>
<comment type="caution">
    <text evidence="2">The sequence shown here is derived from an EMBL/GenBank/DDBJ whole genome shotgun (WGS) entry which is preliminary data.</text>
</comment>
<dbReference type="AlphaFoldDB" id="A0A158L3G5"/>
<evidence type="ECO:0000313" key="3">
    <source>
        <dbReference type="Proteomes" id="UP000055019"/>
    </source>
</evidence>
<evidence type="ECO:0000256" key="1">
    <source>
        <dbReference type="SAM" id="MobiDB-lite"/>
    </source>
</evidence>
<evidence type="ECO:0000313" key="2">
    <source>
        <dbReference type="EMBL" id="SAL87569.1"/>
    </source>
</evidence>
<name>A0A158L3G5_9BURK</name>
<dbReference type="EMBL" id="FCOM02000095">
    <property type="protein sequence ID" value="SAL87569.1"/>
    <property type="molecule type" value="Genomic_DNA"/>
</dbReference>
<dbReference type="Proteomes" id="UP000055019">
    <property type="component" value="Unassembled WGS sequence"/>
</dbReference>
<keyword evidence="3" id="KW-1185">Reference proteome</keyword>
<gene>
    <name evidence="2" type="ORF">AWB74_08170</name>
</gene>
<accession>A0A158L3G5</accession>